<keyword evidence="3" id="KW-1003">Cell membrane</keyword>
<dbReference type="AlphaFoldDB" id="A0A7Z0D1D0"/>
<keyword evidence="10" id="KW-1185">Reference proteome</keyword>
<dbReference type="GO" id="GO:0005886">
    <property type="term" value="C:plasma membrane"/>
    <property type="evidence" value="ECO:0007669"/>
    <property type="project" value="UniProtKB-SubCell"/>
</dbReference>
<protein>
    <submittedName>
        <fullName evidence="9">Type VII secretion integral membrane protein EccD</fullName>
    </submittedName>
</protein>
<gene>
    <name evidence="9" type="ORF">BJY26_001109</name>
</gene>
<dbReference type="RefSeq" id="WP_179426397.1">
    <property type="nucleotide sequence ID" value="NZ_JACBZP010000001.1"/>
</dbReference>
<feature type="transmembrane region" description="Helical" evidence="7">
    <location>
        <begin position="115"/>
        <end position="137"/>
    </location>
</feature>
<keyword evidence="4 7" id="KW-0812">Transmembrane</keyword>
<dbReference type="Pfam" id="PF19053">
    <property type="entry name" value="EccD"/>
    <property type="match status" value="1"/>
</dbReference>
<evidence type="ECO:0000256" key="2">
    <source>
        <dbReference type="ARBA" id="ARBA00006162"/>
    </source>
</evidence>
<feature type="transmembrane region" description="Helical" evidence="7">
    <location>
        <begin position="330"/>
        <end position="347"/>
    </location>
</feature>
<feature type="transmembrane region" description="Helical" evidence="7">
    <location>
        <begin position="383"/>
        <end position="403"/>
    </location>
</feature>
<evidence type="ECO:0000256" key="5">
    <source>
        <dbReference type="ARBA" id="ARBA00022989"/>
    </source>
</evidence>
<reference evidence="9 10" key="1">
    <citation type="submission" date="2020-07" db="EMBL/GenBank/DDBJ databases">
        <title>Sequencing the genomes of 1000 actinobacteria strains.</title>
        <authorList>
            <person name="Klenk H.-P."/>
        </authorList>
    </citation>
    <scope>NUCLEOTIDE SEQUENCE [LARGE SCALE GENOMIC DNA]</scope>
    <source>
        <strain evidence="9 10">DSM 26341</strain>
    </source>
</reference>
<keyword evidence="6 7" id="KW-0472">Membrane</keyword>
<dbReference type="Gene3D" id="3.10.20.90">
    <property type="entry name" value="Phosphatidylinositol 3-kinase Catalytic Subunit, Chain A, domain 1"/>
    <property type="match status" value="1"/>
</dbReference>
<feature type="transmembrane region" description="Helical" evidence="7">
    <location>
        <begin position="225"/>
        <end position="246"/>
    </location>
</feature>
<organism evidence="9 10">
    <name type="scientific">Spelaeicoccus albus</name>
    <dbReference type="NCBI Taxonomy" id="1280376"/>
    <lineage>
        <taxon>Bacteria</taxon>
        <taxon>Bacillati</taxon>
        <taxon>Actinomycetota</taxon>
        <taxon>Actinomycetes</taxon>
        <taxon>Micrococcales</taxon>
        <taxon>Brevibacteriaceae</taxon>
        <taxon>Spelaeicoccus</taxon>
    </lineage>
</organism>
<dbReference type="Proteomes" id="UP000539111">
    <property type="component" value="Unassembled WGS sequence"/>
</dbReference>
<evidence type="ECO:0000256" key="6">
    <source>
        <dbReference type="ARBA" id="ARBA00023136"/>
    </source>
</evidence>
<feature type="transmembrane region" description="Helical" evidence="7">
    <location>
        <begin position="359"/>
        <end position="377"/>
    </location>
</feature>
<feature type="transmembrane region" description="Helical" evidence="7">
    <location>
        <begin position="301"/>
        <end position="324"/>
    </location>
</feature>
<feature type="domain" description="EccD-like transmembrane" evidence="8">
    <location>
        <begin position="114"/>
        <end position="441"/>
    </location>
</feature>
<keyword evidence="5 7" id="KW-1133">Transmembrane helix</keyword>
<evidence type="ECO:0000313" key="9">
    <source>
        <dbReference type="EMBL" id="NYI66803.1"/>
    </source>
</evidence>
<comment type="subcellular location">
    <subcellularLocation>
        <location evidence="1">Cell membrane</location>
        <topology evidence="1">Multi-pass membrane protein</topology>
    </subcellularLocation>
</comment>
<feature type="transmembrane region" description="Helical" evidence="7">
    <location>
        <begin position="143"/>
        <end position="162"/>
    </location>
</feature>
<feature type="transmembrane region" description="Helical" evidence="7">
    <location>
        <begin position="169"/>
        <end position="187"/>
    </location>
</feature>
<evidence type="ECO:0000256" key="1">
    <source>
        <dbReference type="ARBA" id="ARBA00004651"/>
    </source>
</evidence>
<dbReference type="EMBL" id="JACBZP010000001">
    <property type="protein sequence ID" value="NYI66803.1"/>
    <property type="molecule type" value="Genomic_DNA"/>
</dbReference>
<evidence type="ECO:0000256" key="4">
    <source>
        <dbReference type="ARBA" id="ARBA00022692"/>
    </source>
</evidence>
<dbReference type="Pfam" id="PF08817">
    <property type="entry name" value="YukD"/>
    <property type="match status" value="1"/>
</dbReference>
<accession>A0A7Z0D1D0</accession>
<feature type="transmembrane region" description="Helical" evidence="7">
    <location>
        <begin position="424"/>
        <end position="444"/>
    </location>
</feature>
<feature type="transmembrane region" description="Helical" evidence="7">
    <location>
        <begin position="252"/>
        <end position="280"/>
    </location>
</feature>
<evidence type="ECO:0000313" key="10">
    <source>
        <dbReference type="Proteomes" id="UP000539111"/>
    </source>
</evidence>
<dbReference type="NCBIfam" id="TIGR03920">
    <property type="entry name" value="T7SS_EccD"/>
    <property type="match status" value="1"/>
</dbReference>
<sequence length="448" mass="46196">MANSFTRVTLLGAKRHTDVLLPSSEPVGSLMPQILDLLADEPSDRVAVKTLVTVTGDVVPSDESLASAAIPDGASLQLLESSETPPPPVIYDVADAAVDESDTITGRWTPLAGRVACATISAVFVVFAAYLLIEAFAPAHRGMEMVICAPVLFGVGVAVAAARQRVASIAAIVAGWVIGVLGLWQLAEHPDMHIHLVQEMWLLAAATALGLIALAFAIRSAMIAFFQGAGTIIGLTVVWIVAAVITRDTARTAAIAGVISLLILGLAPRLALTASGLARLDDNHSSGRIVRRRDAVAAVQVAHHGLALGVVVCAVSLAISVWILSADTAYRVWTLPLAGVIALAAGLRSRSFPLVTERGTLLGAMTLGLIGLALAGIDAGGSVSILAAFGVLIMAIAVALIGAGTFPAHIAARLRVAGNRFETVLILASVPLTVGMFGVFGDLLHSFN</sequence>
<evidence type="ECO:0000259" key="8">
    <source>
        <dbReference type="Pfam" id="PF19053"/>
    </source>
</evidence>
<comment type="caution">
    <text evidence="9">The sequence shown here is derived from an EMBL/GenBank/DDBJ whole genome shotgun (WGS) entry which is preliminary data.</text>
</comment>
<comment type="similarity">
    <text evidence="2">Belongs to the EccD/Snm4 family.</text>
</comment>
<dbReference type="InterPro" id="IPR044049">
    <property type="entry name" value="EccD_transm"/>
</dbReference>
<name>A0A7Z0D1D0_9MICO</name>
<evidence type="ECO:0000256" key="3">
    <source>
        <dbReference type="ARBA" id="ARBA00022475"/>
    </source>
</evidence>
<dbReference type="InterPro" id="IPR024962">
    <property type="entry name" value="YukD-like"/>
</dbReference>
<dbReference type="InterPro" id="IPR006707">
    <property type="entry name" value="T7SS_EccD"/>
</dbReference>
<evidence type="ECO:0000256" key="7">
    <source>
        <dbReference type="SAM" id="Phobius"/>
    </source>
</evidence>
<proteinExistence type="inferred from homology"/>
<feature type="transmembrane region" description="Helical" evidence="7">
    <location>
        <begin position="199"/>
        <end position="218"/>
    </location>
</feature>